<dbReference type="SMART" id="SM00535">
    <property type="entry name" value="RIBOc"/>
    <property type="match status" value="1"/>
</dbReference>
<evidence type="ECO:0000256" key="5">
    <source>
        <dbReference type="ARBA" id="ARBA00022884"/>
    </source>
</evidence>
<dbReference type="PANTHER" id="PTHR11207">
    <property type="entry name" value="RIBONUCLEASE III"/>
    <property type="match status" value="1"/>
</dbReference>
<dbReference type="CDD" id="cd10845">
    <property type="entry name" value="DSRM_RNAse_III_family"/>
    <property type="match status" value="1"/>
</dbReference>
<dbReference type="CDD" id="cd00593">
    <property type="entry name" value="RIBOc"/>
    <property type="match status" value="1"/>
</dbReference>
<dbReference type="Pfam" id="PF14622">
    <property type="entry name" value="Ribonucleas_3_3"/>
    <property type="match status" value="1"/>
</dbReference>
<evidence type="ECO:0000256" key="2">
    <source>
        <dbReference type="ARBA" id="ARBA00022722"/>
    </source>
</evidence>
<feature type="domain" description="DRBM" evidence="6">
    <location>
        <begin position="189"/>
        <end position="257"/>
    </location>
</feature>
<dbReference type="GO" id="GO:0006364">
    <property type="term" value="P:rRNA processing"/>
    <property type="evidence" value="ECO:0007669"/>
    <property type="project" value="InterPro"/>
</dbReference>
<evidence type="ECO:0000256" key="4">
    <source>
        <dbReference type="ARBA" id="ARBA00022801"/>
    </source>
</evidence>
<gene>
    <name evidence="8" type="ORF">ABH15_02480</name>
</gene>
<keyword evidence="5" id="KW-0694">RNA-binding</keyword>
<dbReference type="GO" id="GO:0003725">
    <property type="term" value="F:double-stranded RNA binding"/>
    <property type="evidence" value="ECO:0007669"/>
    <property type="project" value="TreeGrafter"/>
</dbReference>
<dbReference type="PROSITE" id="PS50142">
    <property type="entry name" value="RNASE_3_2"/>
    <property type="match status" value="1"/>
</dbReference>
<evidence type="ECO:0000313" key="8">
    <source>
        <dbReference type="EMBL" id="RXE57021.1"/>
    </source>
</evidence>
<name>A0A498H207_9EURY</name>
<dbReference type="SUPFAM" id="SSF54768">
    <property type="entry name" value="dsRNA-binding domain-like"/>
    <property type="match status" value="1"/>
</dbReference>
<accession>A0A498H207</accession>
<dbReference type="PANTHER" id="PTHR11207:SF0">
    <property type="entry name" value="RIBONUCLEASE 3"/>
    <property type="match status" value="1"/>
</dbReference>
<dbReference type="Gene3D" id="3.30.160.20">
    <property type="match status" value="1"/>
</dbReference>
<dbReference type="HAMAP" id="MF_00104">
    <property type="entry name" value="RNase_III"/>
    <property type="match status" value="1"/>
</dbReference>
<feature type="domain" description="RNase III" evidence="7">
    <location>
        <begin position="35"/>
        <end position="165"/>
    </location>
</feature>
<dbReference type="PROSITE" id="PS50137">
    <property type="entry name" value="DS_RBD"/>
    <property type="match status" value="1"/>
</dbReference>
<organism evidence="8 9">
    <name type="scientific">Methanoculleus taiwanensis</name>
    <dbReference type="NCBI Taxonomy" id="1550565"/>
    <lineage>
        <taxon>Archaea</taxon>
        <taxon>Methanobacteriati</taxon>
        <taxon>Methanobacteriota</taxon>
        <taxon>Stenosarchaea group</taxon>
        <taxon>Methanomicrobia</taxon>
        <taxon>Methanomicrobiales</taxon>
        <taxon>Methanomicrobiaceae</taxon>
        <taxon>Methanoculleus</taxon>
    </lineage>
</organism>
<dbReference type="InterPro" id="IPR014720">
    <property type="entry name" value="dsRBD_dom"/>
</dbReference>
<reference evidence="8 9" key="1">
    <citation type="journal article" date="2015" name="Int. J. Syst. Evol. Microbiol.">
        <title>Methanoculleus taiwanensis sp. nov., a methanogen isolated from deep marine sediment at the deformation front area near Taiwan.</title>
        <authorList>
            <person name="Weng C.Y."/>
            <person name="Chen S.C."/>
            <person name="Lai M.C."/>
            <person name="Wu S.Y."/>
            <person name="Lin S."/>
            <person name="Yang T.F."/>
            <person name="Chen P.C."/>
        </authorList>
    </citation>
    <scope>NUCLEOTIDE SEQUENCE [LARGE SCALE GENOMIC DNA]</scope>
    <source>
        <strain evidence="8 9">CYW4</strain>
    </source>
</reference>
<keyword evidence="2" id="KW-0540">Nuclease</keyword>
<dbReference type="RefSeq" id="WP_128692776.1">
    <property type="nucleotide sequence ID" value="NZ_LHQS01000001.1"/>
</dbReference>
<evidence type="ECO:0000313" key="9">
    <source>
        <dbReference type="Proteomes" id="UP000290932"/>
    </source>
</evidence>
<keyword evidence="3" id="KW-0255">Endonuclease</keyword>
<dbReference type="InterPro" id="IPR036389">
    <property type="entry name" value="RNase_III_sf"/>
</dbReference>
<keyword evidence="9" id="KW-1185">Reference proteome</keyword>
<protein>
    <submittedName>
        <fullName evidence="8">Ribonuclease III</fullName>
    </submittedName>
</protein>
<sequence>MKFPTLPIRLKVPSFLRRHREEIPLPPAQGREEELRRLLAAPPFNLEIADAGELMLYDRALTHRSYVEGARYRRSATGDNERLEFLGNYVLDFVIADHLYSRYNLPPGELNRRLQVTGNANLAEIALSRNLGIDGALRRRGQVLTDAIIADAFEALLGAIYLDRGMETVRTVILAIFAEEIERFDLTRNYKGRLQELAASRKLGAVDYEYRQTGPENAATWTAQVLLGGEVCGTGTDSTKQGAATVAAEDALARLGEGRR</sequence>
<keyword evidence="4" id="KW-0378">Hydrolase</keyword>
<dbReference type="GO" id="GO:0010468">
    <property type="term" value="P:regulation of gene expression"/>
    <property type="evidence" value="ECO:0007669"/>
    <property type="project" value="TreeGrafter"/>
</dbReference>
<dbReference type="EMBL" id="LHQS01000001">
    <property type="protein sequence ID" value="RXE57021.1"/>
    <property type="molecule type" value="Genomic_DNA"/>
</dbReference>
<comment type="caution">
    <text evidence="8">The sequence shown here is derived from an EMBL/GenBank/DDBJ whole genome shotgun (WGS) entry which is preliminary data.</text>
</comment>
<dbReference type="Proteomes" id="UP000290932">
    <property type="component" value="Unassembled WGS sequence"/>
</dbReference>
<dbReference type="InterPro" id="IPR000999">
    <property type="entry name" value="RNase_III_dom"/>
</dbReference>
<comment type="similarity">
    <text evidence="1">Belongs to the ribonuclease III family.</text>
</comment>
<dbReference type="InterPro" id="IPR011907">
    <property type="entry name" value="RNase_III"/>
</dbReference>
<evidence type="ECO:0000256" key="3">
    <source>
        <dbReference type="ARBA" id="ARBA00022759"/>
    </source>
</evidence>
<dbReference type="Pfam" id="PF00035">
    <property type="entry name" value="dsrm"/>
    <property type="match status" value="1"/>
</dbReference>
<dbReference type="SUPFAM" id="SSF69065">
    <property type="entry name" value="RNase III domain-like"/>
    <property type="match status" value="1"/>
</dbReference>
<evidence type="ECO:0000259" key="6">
    <source>
        <dbReference type="PROSITE" id="PS50137"/>
    </source>
</evidence>
<proteinExistence type="inferred from homology"/>
<evidence type="ECO:0000259" key="7">
    <source>
        <dbReference type="PROSITE" id="PS50142"/>
    </source>
</evidence>
<dbReference type="OrthoDB" id="106853at2157"/>
<evidence type="ECO:0000256" key="1">
    <source>
        <dbReference type="ARBA" id="ARBA00010183"/>
    </source>
</evidence>
<dbReference type="SMART" id="SM00358">
    <property type="entry name" value="DSRM"/>
    <property type="match status" value="1"/>
</dbReference>
<dbReference type="Gene3D" id="1.10.1520.10">
    <property type="entry name" value="Ribonuclease III domain"/>
    <property type="match status" value="1"/>
</dbReference>
<dbReference type="GO" id="GO:0004525">
    <property type="term" value="F:ribonuclease III activity"/>
    <property type="evidence" value="ECO:0007669"/>
    <property type="project" value="InterPro"/>
</dbReference>
<dbReference type="AlphaFoldDB" id="A0A498H207"/>